<keyword evidence="2" id="KW-0472">Membrane</keyword>
<dbReference type="Gene3D" id="1.20.120.1220">
    <property type="match status" value="1"/>
</dbReference>
<feature type="transmembrane region" description="Helical" evidence="2">
    <location>
        <begin position="45"/>
        <end position="62"/>
    </location>
</feature>
<dbReference type="EMBL" id="JACIBX010000004">
    <property type="protein sequence ID" value="MBB3712001.1"/>
    <property type="molecule type" value="Genomic_DNA"/>
</dbReference>
<keyword evidence="2" id="KW-0812">Transmembrane</keyword>
<dbReference type="Proteomes" id="UP000576152">
    <property type="component" value="Unassembled WGS sequence"/>
</dbReference>
<dbReference type="Pfam" id="PF01478">
    <property type="entry name" value="Peptidase_A24"/>
    <property type="match status" value="1"/>
</dbReference>
<dbReference type="PANTHER" id="PTHR30487:SF0">
    <property type="entry name" value="PREPILIN LEADER PEPTIDASE_N-METHYLTRANSFERASE-RELATED"/>
    <property type="match status" value="1"/>
</dbReference>
<reference evidence="4 5" key="1">
    <citation type="submission" date="2020-08" db="EMBL/GenBank/DDBJ databases">
        <title>Genomic Encyclopedia of Type Strains, Phase III (KMG-III): the genomes of soil and plant-associated and newly described type strains.</title>
        <authorList>
            <person name="Whitman W."/>
        </authorList>
    </citation>
    <scope>NUCLEOTIDE SEQUENCE [LARGE SCALE GENOMIC DNA]</scope>
    <source>
        <strain evidence="4 5">CECT 8572</strain>
    </source>
</reference>
<dbReference type="RefSeq" id="WP_183471564.1">
    <property type="nucleotide sequence ID" value="NZ_JACIBX010000004.1"/>
</dbReference>
<feature type="transmembrane region" description="Helical" evidence="2">
    <location>
        <begin position="12"/>
        <end position="39"/>
    </location>
</feature>
<dbReference type="PANTHER" id="PTHR30487">
    <property type="entry name" value="TYPE 4 PREPILIN-LIKE PROTEINS LEADER PEPTIDE-PROCESSING ENZYME"/>
    <property type="match status" value="1"/>
</dbReference>
<evidence type="ECO:0000256" key="1">
    <source>
        <dbReference type="ARBA" id="ARBA00005801"/>
    </source>
</evidence>
<evidence type="ECO:0000313" key="5">
    <source>
        <dbReference type="Proteomes" id="UP000576152"/>
    </source>
</evidence>
<feature type="transmembrane region" description="Helical" evidence="2">
    <location>
        <begin position="131"/>
        <end position="160"/>
    </location>
</feature>
<evidence type="ECO:0000259" key="3">
    <source>
        <dbReference type="Pfam" id="PF01478"/>
    </source>
</evidence>
<dbReference type="InterPro" id="IPR000045">
    <property type="entry name" value="Prepilin_IV_endopep_pep"/>
</dbReference>
<comment type="similarity">
    <text evidence="1">Belongs to the peptidase A24 family.</text>
</comment>
<evidence type="ECO:0000313" key="4">
    <source>
        <dbReference type="EMBL" id="MBB3712001.1"/>
    </source>
</evidence>
<feature type="transmembrane region" description="Helical" evidence="2">
    <location>
        <begin position="98"/>
        <end position="119"/>
    </location>
</feature>
<feature type="domain" description="Prepilin type IV endopeptidase peptidase" evidence="3">
    <location>
        <begin position="52"/>
        <end position="159"/>
    </location>
</feature>
<feature type="transmembrane region" description="Helical" evidence="2">
    <location>
        <begin position="172"/>
        <end position="192"/>
    </location>
</feature>
<organism evidence="4 5">
    <name type="scientific">Limimaricola variabilis</name>
    <dbReference type="NCBI Taxonomy" id="1492771"/>
    <lineage>
        <taxon>Bacteria</taxon>
        <taxon>Pseudomonadati</taxon>
        <taxon>Pseudomonadota</taxon>
        <taxon>Alphaproteobacteria</taxon>
        <taxon>Rhodobacterales</taxon>
        <taxon>Paracoccaceae</taxon>
        <taxon>Limimaricola</taxon>
    </lineage>
</organism>
<gene>
    <name evidence="4" type="ORF">FHS00_001577</name>
</gene>
<protein>
    <submittedName>
        <fullName evidence="4">Prepilin signal peptidase PulO-like enzyme (Type II secretory pathway)</fullName>
    </submittedName>
</protein>
<comment type="caution">
    <text evidence="4">The sequence shown here is derived from an EMBL/GenBank/DDBJ whole genome shotgun (WGS) entry which is preliminary data.</text>
</comment>
<name>A0ABR6HNL7_9RHOB</name>
<keyword evidence="2" id="KW-1133">Transmembrane helix</keyword>
<keyword evidence="5" id="KW-1185">Reference proteome</keyword>
<feature type="transmembrane region" description="Helical" evidence="2">
    <location>
        <begin position="74"/>
        <end position="92"/>
    </location>
</feature>
<proteinExistence type="inferred from homology"/>
<evidence type="ECO:0000256" key="2">
    <source>
        <dbReference type="SAM" id="Phobius"/>
    </source>
</evidence>
<dbReference type="InterPro" id="IPR050882">
    <property type="entry name" value="Prepilin_peptidase/N-MTase"/>
</dbReference>
<accession>A0ABR6HNL7</accession>
<sequence length="198" mass="20729">MPRLGSRMAAGWFPMSGSVSSVLIVLVPVYGATFLLVSWHASPGGLAWLAPVLAVPLIWLSVTDLRRFEIPDTAIISIALCGALFQWVARPASLGSEIALALGLAAVLWVGGDLAFRCMGREALGIGDAKLIGAGTLCTGFAAIWWALLIACVGGIAAALAARRGSGNTTHLGIPFGPFLAYAIYMVFLLQLPGMPWH</sequence>